<keyword evidence="3" id="KW-1185">Reference proteome</keyword>
<evidence type="ECO:0000313" key="3">
    <source>
        <dbReference type="Proteomes" id="UP000199120"/>
    </source>
</evidence>
<feature type="region of interest" description="Disordered" evidence="1">
    <location>
        <begin position="17"/>
        <end position="39"/>
    </location>
</feature>
<reference evidence="3" key="1">
    <citation type="submission" date="2016-10" db="EMBL/GenBank/DDBJ databases">
        <authorList>
            <person name="Varghese N."/>
            <person name="Submissions S."/>
        </authorList>
    </citation>
    <scope>NUCLEOTIDE SEQUENCE [LARGE SCALE GENOMIC DNA]</scope>
    <source>
        <strain evidence="3">LMG 26416</strain>
    </source>
</reference>
<organism evidence="2 3">
    <name type="scientific">Paraburkholderia caballeronis</name>
    <dbReference type="NCBI Taxonomy" id="416943"/>
    <lineage>
        <taxon>Bacteria</taxon>
        <taxon>Pseudomonadati</taxon>
        <taxon>Pseudomonadota</taxon>
        <taxon>Betaproteobacteria</taxon>
        <taxon>Burkholderiales</taxon>
        <taxon>Burkholderiaceae</taxon>
        <taxon>Paraburkholderia</taxon>
    </lineage>
</organism>
<accession>A0A1H7L1X3</accession>
<dbReference type="EMBL" id="FOAJ01000004">
    <property type="protein sequence ID" value="SEK92385.1"/>
    <property type="molecule type" value="Genomic_DNA"/>
</dbReference>
<evidence type="ECO:0000313" key="2">
    <source>
        <dbReference type="EMBL" id="SEK92385.1"/>
    </source>
</evidence>
<evidence type="ECO:0000256" key="1">
    <source>
        <dbReference type="SAM" id="MobiDB-lite"/>
    </source>
</evidence>
<proteinExistence type="predicted"/>
<dbReference type="STRING" id="416943.SAMN05445871_4049"/>
<dbReference type="Proteomes" id="UP000199120">
    <property type="component" value="Unassembled WGS sequence"/>
</dbReference>
<name>A0A1H7L1X3_9BURK</name>
<feature type="compositionally biased region" description="Basic and acidic residues" evidence="1">
    <location>
        <begin position="19"/>
        <end position="39"/>
    </location>
</feature>
<protein>
    <submittedName>
        <fullName evidence="2">Uncharacterized protein</fullName>
    </submittedName>
</protein>
<gene>
    <name evidence="2" type="ORF">SAMN05192542_104130</name>
</gene>
<dbReference type="RefSeq" id="WP_090548104.1">
    <property type="nucleotide sequence ID" value="NZ_FNSR01000002.1"/>
</dbReference>
<sequence>MTPENKQTFWLVWSPTSERPPRFRHGSEESATKEAERLARANPGQMFVVLEAKAARRVDDMVRTTFVDESEIPF</sequence>
<dbReference type="AlphaFoldDB" id="A0A1H7L1X3"/>
<dbReference type="OrthoDB" id="9104248at2"/>